<keyword evidence="2" id="KW-0378">Hydrolase</keyword>
<dbReference type="InterPro" id="IPR012338">
    <property type="entry name" value="Beta-lactam/transpept-like"/>
</dbReference>
<dbReference type="SUPFAM" id="SSF56601">
    <property type="entry name" value="beta-lactamase/transpeptidase-like"/>
    <property type="match status" value="1"/>
</dbReference>
<keyword evidence="3" id="KW-1185">Reference proteome</keyword>
<dbReference type="Proteomes" id="UP001501490">
    <property type="component" value="Unassembled WGS sequence"/>
</dbReference>
<sequence length="404" mass="43801">MIGSGASRPPFPVTLDNWQTAGQLEWTFQHMAEIFPTVPIARGAGHAPRLPSRTYDPDRLAVLCNDGRVADVDYVIANTDTDGWMVVHDHPQQGPAVLVERYRNGMEPSTLHLLMSVSKSVVGTVIGALAAQGVVDVEAPVTYYIPAFHDRGYAGATVRNLLDMRSGIKFSEEYLDPWAEVRVLEQAFGWAPRLSPDVPGSLRDFLLSLRQARPHGQAFDYRSCETDVLGWVIEAATGMRFAQVASDLVWSRIGAEFDANIGVDSEGSGMYDGGISATLGDIARFGLMILRSGTSLTGAGVVPPWWIEDSFAGGPDSVRAFAESPGDNRMPGGLYRNQFWIPDASRPVLLCLGIHGQMIYVNRAARVVAAKLSSWPTPQDAWRLFSTVSAFDSISADLAASMAG</sequence>
<dbReference type="GO" id="GO:0016787">
    <property type="term" value="F:hydrolase activity"/>
    <property type="evidence" value="ECO:0007669"/>
    <property type="project" value="UniProtKB-KW"/>
</dbReference>
<gene>
    <name evidence="2" type="ORF">GCM10022236_10670</name>
</gene>
<proteinExistence type="predicted"/>
<dbReference type="PANTHER" id="PTHR43283:SF7">
    <property type="entry name" value="BETA-LACTAMASE-RELATED DOMAIN-CONTAINING PROTEIN"/>
    <property type="match status" value="1"/>
</dbReference>
<protein>
    <submittedName>
        <fullName evidence="2">Serine hydrolase</fullName>
    </submittedName>
</protein>
<name>A0ABP6ZIH9_9ACTN</name>
<reference evidence="3" key="1">
    <citation type="journal article" date="2019" name="Int. J. Syst. Evol. Microbiol.">
        <title>The Global Catalogue of Microorganisms (GCM) 10K type strain sequencing project: providing services to taxonomists for standard genome sequencing and annotation.</title>
        <authorList>
            <consortium name="The Broad Institute Genomics Platform"/>
            <consortium name="The Broad Institute Genome Sequencing Center for Infectious Disease"/>
            <person name="Wu L."/>
            <person name="Ma J."/>
        </authorList>
    </citation>
    <scope>NUCLEOTIDE SEQUENCE [LARGE SCALE GENOMIC DNA]</scope>
    <source>
        <strain evidence="3">JCM 16929</strain>
    </source>
</reference>
<feature type="domain" description="Beta-lactamase-related" evidence="1">
    <location>
        <begin position="104"/>
        <end position="379"/>
    </location>
</feature>
<evidence type="ECO:0000259" key="1">
    <source>
        <dbReference type="Pfam" id="PF00144"/>
    </source>
</evidence>
<dbReference type="InterPro" id="IPR050789">
    <property type="entry name" value="Diverse_Enzym_Activities"/>
</dbReference>
<organism evidence="2 3">
    <name type="scientific">Microlunatus ginsengisoli</name>
    <dbReference type="NCBI Taxonomy" id="363863"/>
    <lineage>
        <taxon>Bacteria</taxon>
        <taxon>Bacillati</taxon>
        <taxon>Actinomycetota</taxon>
        <taxon>Actinomycetes</taxon>
        <taxon>Propionibacteriales</taxon>
        <taxon>Propionibacteriaceae</taxon>
        <taxon>Microlunatus</taxon>
    </lineage>
</organism>
<evidence type="ECO:0000313" key="3">
    <source>
        <dbReference type="Proteomes" id="UP001501490"/>
    </source>
</evidence>
<evidence type="ECO:0000313" key="2">
    <source>
        <dbReference type="EMBL" id="GAA3610841.1"/>
    </source>
</evidence>
<comment type="caution">
    <text evidence="2">The sequence shown here is derived from an EMBL/GenBank/DDBJ whole genome shotgun (WGS) entry which is preliminary data.</text>
</comment>
<dbReference type="Gene3D" id="3.40.710.10">
    <property type="entry name" value="DD-peptidase/beta-lactamase superfamily"/>
    <property type="match status" value="1"/>
</dbReference>
<dbReference type="PANTHER" id="PTHR43283">
    <property type="entry name" value="BETA-LACTAMASE-RELATED"/>
    <property type="match status" value="1"/>
</dbReference>
<accession>A0ABP6ZIH9</accession>
<dbReference type="InterPro" id="IPR001466">
    <property type="entry name" value="Beta-lactam-related"/>
</dbReference>
<dbReference type="Pfam" id="PF00144">
    <property type="entry name" value="Beta-lactamase"/>
    <property type="match status" value="1"/>
</dbReference>
<dbReference type="EMBL" id="BAABAB010000007">
    <property type="protein sequence ID" value="GAA3610841.1"/>
    <property type="molecule type" value="Genomic_DNA"/>
</dbReference>